<evidence type="ECO:0000313" key="3">
    <source>
        <dbReference type="Proteomes" id="UP000241462"/>
    </source>
</evidence>
<feature type="region of interest" description="Disordered" evidence="1">
    <location>
        <begin position="1"/>
        <end position="21"/>
    </location>
</feature>
<dbReference type="OrthoDB" id="3594971at2759"/>
<name>A0A2T3ALV4_9PEZI</name>
<dbReference type="SUPFAM" id="SSF52047">
    <property type="entry name" value="RNI-like"/>
    <property type="match status" value="1"/>
</dbReference>
<proteinExistence type="predicted"/>
<reference evidence="2 3" key="1">
    <citation type="journal article" date="2018" name="Mycol. Prog.">
        <title>Coniella lustricola, a new species from submerged detritus.</title>
        <authorList>
            <person name="Raudabaugh D.B."/>
            <person name="Iturriaga T."/>
            <person name="Carver A."/>
            <person name="Mondo S."/>
            <person name="Pangilinan J."/>
            <person name="Lipzen A."/>
            <person name="He G."/>
            <person name="Amirebrahimi M."/>
            <person name="Grigoriev I.V."/>
            <person name="Miller A.N."/>
        </authorList>
    </citation>
    <scope>NUCLEOTIDE SEQUENCE [LARGE SCALE GENOMIC DNA]</scope>
    <source>
        <strain evidence="2 3">B22-T-1</strain>
    </source>
</reference>
<dbReference type="InterPro" id="IPR032675">
    <property type="entry name" value="LRR_dom_sf"/>
</dbReference>
<evidence type="ECO:0000313" key="2">
    <source>
        <dbReference type="EMBL" id="PSS03302.1"/>
    </source>
</evidence>
<protein>
    <submittedName>
        <fullName evidence="2">F-box domain-containing protein</fullName>
    </submittedName>
</protein>
<dbReference type="AlphaFoldDB" id="A0A2T3ALV4"/>
<dbReference type="Proteomes" id="UP000241462">
    <property type="component" value="Unassembled WGS sequence"/>
</dbReference>
<organism evidence="2 3">
    <name type="scientific">Coniella lustricola</name>
    <dbReference type="NCBI Taxonomy" id="2025994"/>
    <lineage>
        <taxon>Eukaryota</taxon>
        <taxon>Fungi</taxon>
        <taxon>Dikarya</taxon>
        <taxon>Ascomycota</taxon>
        <taxon>Pezizomycotina</taxon>
        <taxon>Sordariomycetes</taxon>
        <taxon>Sordariomycetidae</taxon>
        <taxon>Diaporthales</taxon>
        <taxon>Schizoparmaceae</taxon>
        <taxon>Coniella</taxon>
    </lineage>
</organism>
<dbReference type="EMBL" id="KZ678376">
    <property type="protein sequence ID" value="PSS03302.1"/>
    <property type="molecule type" value="Genomic_DNA"/>
</dbReference>
<evidence type="ECO:0000256" key="1">
    <source>
        <dbReference type="SAM" id="MobiDB-lite"/>
    </source>
</evidence>
<gene>
    <name evidence="2" type="ORF">BD289DRAFT_359388</name>
</gene>
<keyword evidence="3" id="KW-1185">Reference proteome</keyword>
<dbReference type="Gene3D" id="3.80.10.10">
    <property type="entry name" value="Ribonuclease Inhibitor"/>
    <property type="match status" value="1"/>
</dbReference>
<accession>A0A2T3ALV4</accession>
<dbReference type="InParanoid" id="A0A2T3ALV4"/>
<sequence>MSDIASGYGQPLSHQPLPRPQGHARWSLNDLSTELLTLILEQLRDLDARSIATARLVSRRFDHLAIPIAYNELALTDRVLDPDFERGFPRVLQHIYAHTNHVIVRSNLNPGRTKAFLERIHQLSTVRWRYVDRSLRSGHYWVPWDILNPEQTRHHNTRLYVENLPLLSFDSEPYNFYLRAIPVLLLVSLKMPHPTPPLVTRLNSLKQLLLAARRLETLHFEDRGQGTQFTFEGAERLPPLRELSLRSYDWRHSPEEVARHWDFSRITKLQLVSVPVFSFMSSVNYLDLANLHTLHCEDFSAHLPDLRQEATAALYVLIKNYVRALSTLSINVHTAQFPVDALLSHAHSLTSLRLRDYTGFGEEDRRCPTLYHADVLLLSQHLQHLHTLELDMDTAYTDSPAFLRAICCFPALHTLTLHVQTVIRPYETILEGQVDRDYEVAMSTLQFLVSTRHAVGGPAWRSITINVGGWKRVMVRRLNEAWRSLNDRGIFAERCFVLESDCSTGQLSFREEVPIEASRASTPEQVQDLDERR</sequence>